<evidence type="ECO:0000313" key="1">
    <source>
        <dbReference type="EMBL" id="KAG5591299.1"/>
    </source>
</evidence>
<name>A0A9J5XSL8_SOLCO</name>
<gene>
    <name evidence="1" type="ORF">H5410_041813</name>
</gene>
<proteinExistence type="predicted"/>
<dbReference type="Proteomes" id="UP000824120">
    <property type="component" value="Chromosome 8"/>
</dbReference>
<accession>A0A9J5XSL8</accession>
<keyword evidence="2" id="KW-1185">Reference proteome</keyword>
<organism evidence="1 2">
    <name type="scientific">Solanum commersonii</name>
    <name type="common">Commerson's wild potato</name>
    <name type="synonym">Commerson's nightshade</name>
    <dbReference type="NCBI Taxonomy" id="4109"/>
    <lineage>
        <taxon>Eukaryota</taxon>
        <taxon>Viridiplantae</taxon>
        <taxon>Streptophyta</taxon>
        <taxon>Embryophyta</taxon>
        <taxon>Tracheophyta</taxon>
        <taxon>Spermatophyta</taxon>
        <taxon>Magnoliopsida</taxon>
        <taxon>eudicotyledons</taxon>
        <taxon>Gunneridae</taxon>
        <taxon>Pentapetalae</taxon>
        <taxon>asterids</taxon>
        <taxon>lamiids</taxon>
        <taxon>Solanales</taxon>
        <taxon>Solanaceae</taxon>
        <taxon>Solanoideae</taxon>
        <taxon>Solaneae</taxon>
        <taxon>Solanum</taxon>
    </lineage>
</organism>
<protein>
    <submittedName>
        <fullName evidence="1">Uncharacterized protein</fullName>
    </submittedName>
</protein>
<comment type="caution">
    <text evidence="1">The sequence shown here is derived from an EMBL/GenBank/DDBJ whole genome shotgun (WGS) entry which is preliminary data.</text>
</comment>
<dbReference type="EMBL" id="JACXVP010000008">
    <property type="protein sequence ID" value="KAG5591299.1"/>
    <property type="molecule type" value="Genomic_DNA"/>
</dbReference>
<sequence>MPSPTHRWCILSSTFFPLIKPVLEPVKLGGFILKNSRILEVSASSCRAPLCYPAWLVTTCLSILIASLNSALVTSPCGCTLVALGNSYSSTLRQVGRYLTSLHGGIII</sequence>
<evidence type="ECO:0000313" key="2">
    <source>
        <dbReference type="Proteomes" id="UP000824120"/>
    </source>
</evidence>
<dbReference type="AlphaFoldDB" id="A0A9J5XSL8"/>
<reference evidence="1 2" key="1">
    <citation type="submission" date="2020-09" db="EMBL/GenBank/DDBJ databases">
        <title>De no assembly of potato wild relative species, Solanum commersonii.</title>
        <authorList>
            <person name="Cho K."/>
        </authorList>
    </citation>
    <scope>NUCLEOTIDE SEQUENCE [LARGE SCALE GENOMIC DNA]</scope>
    <source>
        <strain evidence="1">LZ3.2</strain>
        <tissue evidence="1">Leaf</tissue>
    </source>
</reference>